<dbReference type="AlphaFoldDB" id="A0A9J7E6V8"/>
<dbReference type="OrthoDB" id="6588253at2759"/>
<evidence type="ECO:0000313" key="1">
    <source>
        <dbReference type="Proteomes" id="UP000301870"/>
    </source>
</evidence>
<dbReference type="KEGG" id="sliu:111354184"/>
<gene>
    <name evidence="2" type="primary">LOC111354184</name>
</gene>
<name>A0A9J7E6V8_SPOLT</name>
<accession>A0A9J7E6V8</accession>
<keyword evidence="1" id="KW-1185">Reference proteome</keyword>
<evidence type="ECO:0000313" key="2">
    <source>
        <dbReference type="RefSeq" id="XP_022823296.1"/>
    </source>
</evidence>
<reference evidence="2" key="1">
    <citation type="submission" date="2025-08" db="UniProtKB">
        <authorList>
            <consortium name="RefSeq"/>
        </authorList>
    </citation>
    <scope>IDENTIFICATION</scope>
    <source>
        <strain evidence="2">Ishihara</strain>
        <tissue evidence="2">Whole body</tissue>
    </source>
</reference>
<organism evidence="1 2">
    <name type="scientific">Spodoptera litura</name>
    <name type="common">Asian cotton leafworm</name>
    <dbReference type="NCBI Taxonomy" id="69820"/>
    <lineage>
        <taxon>Eukaryota</taxon>
        <taxon>Metazoa</taxon>
        <taxon>Ecdysozoa</taxon>
        <taxon>Arthropoda</taxon>
        <taxon>Hexapoda</taxon>
        <taxon>Insecta</taxon>
        <taxon>Pterygota</taxon>
        <taxon>Neoptera</taxon>
        <taxon>Endopterygota</taxon>
        <taxon>Lepidoptera</taxon>
        <taxon>Glossata</taxon>
        <taxon>Ditrysia</taxon>
        <taxon>Noctuoidea</taxon>
        <taxon>Noctuidae</taxon>
        <taxon>Amphipyrinae</taxon>
        <taxon>Spodoptera</taxon>
    </lineage>
</organism>
<dbReference type="GeneID" id="111354184"/>
<dbReference type="Proteomes" id="UP000301870">
    <property type="component" value="Chromosome 2"/>
</dbReference>
<sequence>MDFTPELSAFEGLIVSLNHTNSFSRITSKGGNEEKVRSIIESMTRFLKNEKYINENGVIDTMVSKTRKFAMYIVLNSDLKSVQDLAEMEGVFLVIQSIPNIPQYLMCEMLWNLCMDNFVYEIITYCYPPLAVEVAESFAENYKYSDPTKDLKKLHNLSAAIYSLICKLHCFKFDKATLSKLLVTGYETLLKCLKYFTNPPNNHLIELLTNDELYKFHGKSFKTILLLIYECFSCFTQEVNSSWCNDIYRSTYKGSCFKFNPPTNKVCDCPDKDVRNCLMTCNVMLLDIFQQVVMGVSIDIFCAWSEFEDDGKSMQQVIGELCHKVRTKLLQVNGMSEHPVVDMVQQMARKPAVINDIINVTDANVIIQNIYSNSEDRASWVHALVHKELLCQHLELINFIETNLREFDNEECVKLYRMFTNYAKSNTTNREHVIPASIKIFRRCSVSDKHILLKEHFSDNQFHDTSEGEHYNNFLTEMFNKFIADTDSEFKEVLDAFLLNPKEVFTKIFVLAEENAQLTNAMLKVMDLLRDYSNYYYVTETEPCIISIIKKIIDESLDSDSKQDNIVKFLNGLKISNLLPGTKLLLLIIMPHMHKALLNKDIGKIHVQMQLLNEAYTIRELLEYRAPMLAMLSQVLEVVRWGNIKAFVPKASSTLQLTLSFQKALIETYDTVIPNDEGDWLRIRLKRKNMQPQNNFYFRKLLGGQGSNFFQAVSGMQVDKDTKRSEISIWATQILSSGTLDEWCVVWDNLTRHINDIDVLCVFHEALRMIAKAVEGTRTPATRACLFYCIQNLVYVIRYKFFKVPLTDRHVISTAFSLSKLLADTNVEDIDEIGSRLMPLFAYLVEKKNNYTTDVPSYFVDTNYAAIVNRAFNGDAGQDDDDT</sequence>
<proteinExistence type="predicted"/>
<protein>
    <submittedName>
        <fullName evidence="2">Uncharacterized protein LOC111354184</fullName>
    </submittedName>
</protein>
<dbReference type="RefSeq" id="XP_022823296.1">
    <property type="nucleotide sequence ID" value="XM_022967528.1"/>
</dbReference>